<evidence type="ECO:0000313" key="5">
    <source>
        <dbReference type="EMBL" id="MFC5832766.1"/>
    </source>
</evidence>
<gene>
    <name evidence="5" type="ORF">ACFPZ3_53705</name>
</gene>
<protein>
    <submittedName>
        <fullName evidence="5">LacI family DNA-binding transcriptional regulator</fullName>
    </submittedName>
</protein>
<proteinExistence type="predicted"/>
<dbReference type="InterPro" id="IPR028082">
    <property type="entry name" value="Peripla_BP_I"/>
</dbReference>
<name>A0ABW1D7V8_9ACTN</name>
<dbReference type="SUPFAM" id="SSF53822">
    <property type="entry name" value="Periplasmic binding protein-like I"/>
    <property type="match status" value="1"/>
</dbReference>
<dbReference type="PROSITE" id="PS00356">
    <property type="entry name" value="HTH_LACI_1"/>
    <property type="match status" value="1"/>
</dbReference>
<dbReference type="Pfam" id="PF13377">
    <property type="entry name" value="Peripla_BP_3"/>
    <property type="match status" value="1"/>
</dbReference>
<reference evidence="6" key="1">
    <citation type="journal article" date="2019" name="Int. J. Syst. Evol. Microbiol.">
        <title>The Global Catalogue of Microorganisms (GCM) 10K type strain sequencing project: providing services to taxonomists for standard genome sequencing and annotation.</title>
        <authorList>
            <consortium name="The Broad Institute Genomics Platform"/>
            <consortium name="The Broad Institute Genome Sequencing Center for Infectious Disease"/>
            <person name="Wu L."/>
            <person name="Ma J."/>
        </authorList>
    </citation>
    <scope>NUCLEOTIDE SEQUENCE [LARGE SCALE GENOMIC DNA]</scope>
    <source>
        <strain evidence="6">CCUG 53903</strain>
    </source>
</reference>
<dbReference type="Gene3D" id="3.40.50.2300">
    <property type="match status" value="2"/>
</dbReference>
<dbReference type="PRINTS" id="PR00036">
    <property type="entry name" value="HTHLACI"/>
</dbReference>
<evidence type="ECO:0000256" key="1">
    <source>
        <dbReference type="ARBA" id="ARBA00023015"/>
    </source>
</evidence>
<dbReference type="Gene3D" id="1.10.260.40">
    <property type="entry name" value="lambda repressor-like DNA-binding domains"/>
    <property type="match status" value="1"/>
</dbReference>
<evidence type="ECO:0000259" key="4">
    <source>
        <dbReference type="PROSITE" id="PS50932"/>
    </source>
</evidence>
<accession>A0ABW1D7V8</accession>
<dbReference type="CDD" id="cd06267">
    <property type="entry name" value="PBP1_LacI_sugar_binding-like"/>
    <property type="match status" value="1"/>
</dbReference>
<dbReference type="Pfam" id="PF00356">
    <property type="entry name" value="LacI"/>
    <property type="match status" value="1"/>
</dbReference>
<dbReference type="SUPFAM" id="SSF47413">
    <property type="entry name" value="lambda repressor-like DNA-binding domains"/>
    <property type="match status" value="1"/>
</dbReference>
<evidence type="ECO:0000313" key="6">
    <source>
        <dbReference type="Proteomes" id="UP001596058"/>
    </source>
</evidence>
<dbReference type="EMBL" id="JBHSPA010000085">
    <property type="protein sequence ID" value="MFC5832766.1"/>
    <property type="molecule type" value="Genomic_DNA"/>
</dbReference>
<evidence type="ECO:0000256" key="2">
    <source>
        <dbReference type="ARBA" id="ARBA00023125"/>
    </source>
</evidence>
<dbReference type="Proteomes" id="UP001596058">
    <property type="component" value="Unassembled WGS sequence"/>
</dbReference>
<dbReference type="SMART" id="SM00354">
    <property type="entry name" value="HTH_LACI"/>
    <property type="match status" value="1"/>
</dbReference>
<evidence type="ECO:0000256" key="3">
    <source>
        <dbReference type="ARBA" id="ARBA00023163"/>
    </source>
</evidence>
<dbReference type="GO" id="GO:0003677">
    <property type="term" value="F:DNA binding"/>
    <property type="evidence" value="ECO:0007669"/>
    <property type="project" value="UniProtKB-KW"/>
</dbReference>
<sequence length="359" mass="38102">MARRKNDAPDEVDHRQSTIKDVAELAGVSLSTVSRVVAGNYPVAQGTRLRVQRAIRELNYVANTHARVLGGGATRTVGFIVNDVRGPAFAAAVHGVEQEAAQRGHICLVATTDGDPSRELAAIQLMREQRAAAVFLIGGTYDSAAYQARMTDIARSLDAARSRLVLCGRPSLGPGIPATVVEYDNEGGAYALSSHLIGRGHRRILYVGGDPAFTTTTGRLSGFRRAMADMGVPVDEGLFELDTEFSRASGYERVSARLGSGRDFTAIFAETDVIAGGAMAAVYDAGLSVPGDVSIVGYDDIPLATDLRPSLTTVHVPYEELGRAAVRVALDRPVGRAEQHQVLGTHVVLRQSVGRPATA</sequence>
<organism evidence="5 6">
    <name type="scientific">Nonomuraea insulae</name>
    <dbReference type="NCBI Taxonomy" id="1616787"/>
    <lineage>
        <taxon>Bacteria</taxon>
        <taxon>Bacillati</taxon>
        <taxon>Actinomycetota</taxon>
        <taxon>Actinomycetes</taxon>
        <taxon>Streptosporangiales</taxon>
        <taxon>Streptosporangiaceae</taxon>
        <taxon>Nonomuraea</taxon>
    </lineage>
</organism>
<keyword evidence="2 5" id="KW-0238">DNA-binding</keyword>
<dbReference type="PANTHER" id="PTHR30146:SF153">
    <property type="entry name" value="LACTOSE OPERON REPRESSOR"/>
    <property type="match status" value="1"/>
</dbReference>
<comment type="caution">
    <text evidence="5">The sequence shown here is derived from an EMBL/GenBank/DDBJ whole genome shotgun (WGS) entry which is preliminary data.</text>
</comment>
<dbReference type="CDD" id="cd01392">
    <property type="entry name" value="HTH_LacI"/>
    <property type="match status" value="1"/>
</dbReference>
<dbReference type="PANTHER" id="PTHR30146">
    <property type="entry name" value="LACI-RELATED TRANSCRIPTIONAL REPRESSOR"/>
    <property type="match status" value="1"/>
</dbReference>
<feature type="domain" description="HTH lacI-type" evidence="4">
    <location>
        <begin position="17"/>
        <end position="71"/>
    </location>
</feature>
<dbReference type="InterPro" id="IPR000843">
    <property type="entry name" value="HTH_LacI"/>
</dbReference>
<dbReference type="InterPro" id="IPR010982">
    <property type="entry name" value="Lambda_DNA-bd_dom_sf"/>
</dbReference>
<dbReference type="InterPro" id="IPR046335">
    <property type="entry name" value="LacI/GalR-like_sensor"/>
</dbReference>
<keyword evidence="3" id="KW-0804">Transcription</keyword>
<dbReference type="RefSeq" id="WP_379522203.1">
    <property type="nucleotide sequence ID" value="NZ_JBHSPA010000085.1"/>
</dbReference>
<dbReference type="PROSITE" id="PS50932">
    <property type="entry name" value="HTH_LACI_2"/>
    <property type="match status" value="1"/>
</dbReference>
<keyword evidence="1" id="KW-0805">Transcription regulation</keyword>
<keyword evidence="6" id="KW-1185">Reference proteome</keyword>